<dbReference type="InterPro" id="IPR029063">
    <property type="entry name" value="SAM-dependent_MTases_sf"/>
</dbReference>
<dbReference type="Gene3D" id="3.40.50.150">
    <property type="entry name" value="Vaccinia Virus protein VP39"/>
    <property type="match status" value="1"/>
</dbReference>
<evidence type="ECO:0000256" key="1">
    <source>
        <dbReference type="ARBA" id="ARBA00038158"/>
    </source>
</evidence>
<dbReference type="InterPro" id="IPR041698">
    <property type="entry name" value="Methyltransf_25"/>
</dbReference>
<dbReference type="STRING" id="177199.A0A420YD78"/>
<comment type="caution">
    <text evidence="3">The sequence shown here is derived from an EMBL/GenBank/DDBJ whole genome shotgun (WGS) entry which is preliminary data.</text>
</comment>
<name>A0A420YD78_9PEZI</name>
<dbReference type="PANTHER" id="PTHR43591">
    <property type="entry name" value="METHYLTRANSFERASE"/>
    <property type="match status" value="1"/>
</dbReference>
<feature type="domain" description="Methyltransferase" evidence="2">
    <location>
        <begin position="74"/>
        <end position="165"/>
    </location>
</feature>
<dbReference type="OrthoDB" id="506498at2759"/>
<dbReference type="AlphaFoldDB" id="A0A420YD78"/>
<dbReference type="Pfam" id="PF13649">
    <property type="entry name" value="Methyltransf_25"/>
    <property type="match status" value="1"/>
</dbReference>
<dbReference type="Proteomes" id="UP000275385">
    <property type="component" value="Unassembled WGS sequence"/>
</dbReference>
<organism evidence="3 4">
    <name type="scientific">Coniochaeta pulveracea</name>
    <dbReference type="NCBI Taxonomy" id="177199"/>
    <lineage>
        <taxon>Eukaryota</taxon>
        <taxon>Fungi</taxon>
        <taxon>Dikarya</taxon>
        <taxon>Ascomycota</taxon>
        <taxon>Pezizomycotina</taxon>
        <taxon>Sordariomycetes</taxon>
        <taxon>Sordariomycetidae</taxon>
        <taxon>Coniochaetales</taxon>
        <taxon>Coniochaetaceae</taxon>
        <taxon>Coniochaeta</taxon>
    </lineage>
</organism>
<evidence type="ECO:0000313" key="3">
    <source>
        <dbReference type="EMBL" id="RKU45804.1"/>
    </source>
</evidence>
<sequence length="171" mass="19485">MDESDPQTVPLDRTYVETVLHHGREYQRYSLENGVYFAPVDEDEAYRHRLMHHVFSLLFQNRLVFPPVSALNRVLECGFGAGSWAIEVAEQHPECEVVGIDIYPNMLPETLPANLNLQVDDLNRRSTFPGNHFDLINSRLLAGGIHANGWRNYMADLFRILRPGGIVPNSI</sequence>
<gene>
    <name evidence="3" type="ORF">DL546_005381</name>
</gene>
<protein>
    <recommendedName>
        <fullName evidence="2">Methyltransferase domain-containing protein</fullName>
    </recommendedName>
</protein>
<evidence type="ECO:0000259" key="2">
    <source>
        <dbReference type="Pfam" id="PF13649"/>
    </source>
</evidence>
<dbReference type="SUPFAM" id="SSF53335">
    <property type="entry name" value="S-adenosyl-L-methionine-dependent methyltransferases"/>
    <property type="match status" value="1"/>
</dbReference>
<evidence type="ECO:0000313" key="4">
    <source>
        <dbReference type="Proteomes" id="UP000275385"/>
    </source>
</evidence>
<accession>A0A420YD78</accession>
<reference evidence="3 4" key="1">
    <citation type="submission" date="2018-08" db="EMBL/GenBank/DDBJ databases">
        <title>Draft genome of the lignicolous fungus Coniochaeta pulveracea.</title>
        <authorList>
            <person name="Borstlap C.J."/>
            <person name="De Witt R.N."/>
            <person name="Botha A."/>
            <person name="Volschenk H."/>
        </authorList>
    </citation>
    <scope>NUCLEOTIDE SEQUENCE [LARGE SCALE GENOMIC DNA]</scope>
    <source>
        <strain evidence="3 4">CAB683</strain>
    </source>
</reference>
<dbReference type="GO" id="GO:0008168">
    <property type="term" value="F:methyltransferase activity"/>
    <property type="evidence" value="ECO:0007669"/>
    <property type="project" value="TreeGrafter"/>
</dbReference>
<comment type="similarity">
    <text evidence="1">Belongs to the methyltransferase superfamily. LaeA methyltransferase family.</text>
</comment>
<dbReference type="EMBL" id="QVQW01000018">
    <property type="protein sequence ID" value="RKU45804.1"/>
    <property type="molecule type" value="Genomic_DNA"/>
</dbReference>
<dbReference type="CDD" id="cd02440">
    <property type="entry name" value="AdoMet_MTases"/>
    <property type="match status" value="1"/>
</dbReference>
<keyword evidence="4" id="KW-1185">Reference proteome</keyword>
<proteinExistence type="inferred from homology"/>
<dbReference type="PANTHER" id="PTHR43591:SF24">
    <property type="entry name" value="2-METHOXY-6-POLYPRENYL-1,4-BENZOQUINOL METHYLASE, MITOCHONDRIAL"/>
    <property type="match status" value="1"/>
</dbReference>